<dbReference type="GO" id="GO:0015629">
    <property type="term" value="C:actin cytoskeleton"/>
    <property type="evidence" value="ECO:0007669"/>
    <property type="project" value="TreeGrafter"/>
</dbReference>
<proteinExistence type="inferred from homology"/>
<dbReference type="SMART" id="SM00228">
    <property type="entry name" value="PDZ"/>
    <property type="match status" value="1"/>
</dbReference>
<evidence type="ECO:0000256" key="4">
    <source>
        <dbReference type="ARBA" id="ARBA00038161"/>
    </source>
</evidence>
<dbReference type="OrthoDB" id="300641at2759"/>
<dbReference type="PROSITE" id="PS50106">
    <property type="entry name" value="PDZ"/>
    <property type="match status" value="1"/>
</dbReference>
<name>A0A267FLX6_9PLAT</name>
<protein>
    <recommendedName>
        <fullName evidence="6">PDZ domain-containing protein</fullName>
    </recommendedName>
</protein>
<comment type="subcellular location">
    <subcellularLocation>
        <location evidence="1">Cytoplasm</location>
    </subcellularLocation>
</comment>
<dbReference type="GO" id="GO:0030018">
    <property type="term" value="C:Z disc"/>
    <property type="evidence" value="ECO:0007669"/>
    <property type="project" value="TreeGrafter"/>
</dbReference>
<comment type="caution">
    <text evidence="7">The sequence shown here is derived from an EMBL/GenBank/DDBJ whole genome shotgun (WGS) entry which is preliminary data.</text>
</comment>
<evidence type="ECO:0000256" key="2">
    <source>
        <dbReference type="ARBA" id="ARBA00022490"/>
    </source>
</evidence>
<evidence type="ECO:0000313" key="8">
    <source>
        <dbReference type="Proteomes" id="UP000215902"/>
    </source>
</evidence>
<dbReference type="SUPFAM" id="SSF50156">
    <property type="entry name" value="PDZ domain-like"/>
    <property type="match status" value="1"/>
</dbReference>
<keyword evidence="3" id="KW-0597">Phosphoprotein</keyword>
<evidence type="ECO:0000256" key="1">
    <source>
        <dbReference type="ARBA" id="ARBA00004496"/>
    </source>
</evidence>
<evidence type="ECO:0000256" key="3">
    <source>
        <dbReference type="ARBA" id="ARBA00022553"/>
    </source>
</evidence>
<feature type="domain" description="PDZ" evidence="6">
    <location>
        <begin position="8"/>
        <end position="76"/>
    </location>
</feature>
<dbReference type="Proteomes" id="UP000215902">
    <property type="component" value="Unassembled WGS sequence"/>
</dbReference>
<keyword evidence="2" id="KW-0963">Cytoplasm</keyword>
<evidence type="ECO:0000313" key="7">
    <source>
        <dbReference type="EMBL" id="PAA74771.1"/>
    </source>
</evidence>
<dbReference type="GO" id="GO:0005634">
    <property type="term" value="C:nucleus"/>
    <property type="evidence" value="ECO:0007669"/>
    <property type="project" value="TreeGrafter"/>
</dbReference>
<dbReference type="InterPro" id="IPR051976">
    <property type="entry name" value="Synaptopodin_domain"/>
</dbReference>
<sequence>MSTSECRQLQLLLTGGPPWGFRLRGGTSLWVRRVRRRSPAHAAGLVEGDRLLSLNDNNVVGRSHAFAAQLIERGGGGRRGAGVLSLCVERWMSVGAGRLDWTAASSSLGDIDNTDTWQDDLSELAAAAAAAENDWYNDQDFEESLTPVQELPVPELPLRDLLAEAPGPSSNGYHGGAPAIPLNRLVREATPLVTRAPTTSQRRRYEDSAYAGTPGYPTVEERKRMARRVARSLTDPVNRAFRGAGMFAGRRQRADKFTVEGPEPNSFDLASNKPINAMIDTSIGSADSRVIPLSSDAFLLPSKPKTVAEYVEQELLAAPKLTHTDYDPAKAFGLAAALRQGKAGQVLEKRRQRAEKYVVEGFGHGAADAIPASAAIAAATGGGDGGGLSEL</sequence>
<accession>A0A267FLX6</accession>
<dbReference type="InterPro" id="IPR001478">
    <property type="entry name" value="PDZ"/>
</dbReference>
<dbReference type="STRING" id="282301.A0A267FLX6"/>
<dbReference type="GO" id="GO:0003779">
    <property type="term" value="F:actin binding"/>
    <property type="evidence" value="ECO:0007669"/>
    <property type="project" value="TreeGrafter"/>
</dbReference>
<dbReference type="AlphaFoldDB" id="A0A267FLX6"/>
<gene>
    <name evidence="7" type="ORF">BOX15_Mlig025609g1</name>
</gene>
<reference evidence="7 8" key="1">
    <citation type="submission" date="2017-06" db="EMBL/GenBank/DDBJ databases">
        <title>A platform for efficient transgenesis in Macrostomum lignano, a flatworm model organism for stem cell research.</title>
        <authorList>
            <person name="Berezikov E."/>
        </authorList>
    </citation>
    <scope>NUCLEOTIDE SEQUENCE [LARGE SCALE GENOMIC DNA]</scope>
    <source>
        <strain evidence="7">DV1</strain>
        <tissue evidence="7">Whole organism</tissue>
    </source>
</reference>
<dbReference type="PANTHER" id="PTHR24217:SF0">
    <property type="entry name" value="PDZ DOMAIN-CONTAINING PROTEIN"/>
    <property type="match status" value="1"/>
</dbReference>
<dbReference type="EMBL" id="NIVC01000924">
    <property type="protein sequence ID" value="PAA74771.1"/>
    <property type="molecule type" value="Genomic_DNA"/>
</dbReference>
<comment type="similarity">
    <text evidence="4">Belongs to the synaptopodin family.</text>
</comment>
<dbReference type="Gene3D" id="2.30.42.10">
    <property type="match status" value="1"/>
</dbReference>
<dbReference type="Pfam" id="PF00595">
    <property type="entry name" value="PDZ"/>
    <property type="match status" value="1"/>
</dbReference>
<evidence type="ECO:0000256" key="5">
    <source>
        <dbReference type="SAM" id="MobiDB-lite"/>
    </source>
</evidence>
<evidence type="ECO:0000259" key="6">
    <source>
        <dbReference type="PROSITE" id="PS50106"/>
    </source>
</evidence>
<dbReference type="PANTHER" id="PTHR24217">
    <property type="entry name" value="PUTATIVE-RELATED"/>
    <property type="match status" value="1"/>
</dbReference>
<dbReference type="GO" id="GO:0032233">
    <property type="term" value="P:positive regulation of actin filament bundle assembly"/>
    <property type="evidence" value="ECO:0007669"/>
    <property type="project" value="TreeGrafter"/>
</dbReference>
<keyword evidence="8" id="KW-1185">Reference proteome</keyword>
<feature type="region of interest" description="Disordered" evidence="5">
    <location>
        <begin position="197"/>
        <end position="216"/>
    </location>
</feature>
<dbReference type="InterPro" id="IPR036034">
    <property type="entry name" value="PDZ_sf"/>
</dbReference>
<organism evidence="7 8">
    <name type="scientific">Macrostomum lignano</name>
    <dbReference type="NCBI Taxonomy" id="282301"/>
    <lineage>
        <taxon>Eukaryota</taxon>
        <taxon>Metazoa</taxon>
        <taxon>Spiralia</taxon>
        <taxon>Lophotrochozoa</taxon>
        <taxon>Platyhelminthes</taxon>
        <taxon>Rhabditophora</taxon>
        <taxon>Macrostomorpha</taxon>
        <taxon>Macrostomida</taxon>
        <taxon>Macrostomidae</taxon>
        <taxon>Macrostomum</taxon>
    </lineage>
</organism>